<evidence type="ECO:0000256" key="13">
    <source>
        <dbReference type="ARBA" id="ARBA00023180"/>
    </source>
</evidence>
<dbReference type="GO" id="GO:0048471">
    <property type="term" value="C:perinuclear region of cytoplasm"/>
    <property type="evidence" value="ECO:0007669"/>
    <property type="project" value="Ensembl"/>
</dbReference>
<name>A0A8C9B7U2_PROSS</name>
<dbReference type="GO" id="GO:0005770">
    <property type="term" value="C:late endosome"/>
    <property type="evidence" value="ECO:0007669"/>
    <property type="project" value="Ensembl"/>
</dbReference>
<comment type="subunit">
    <text evidence="17">Monomer. Part of a complex composed of SLC40A1/ferroportin, TF/transferrin and HEPH/hephaestin that transfers iron from cells to transferrin.</text>
</comment>
<organism evidence="24 25">
    <name type="scientific">Prolemur simus</name>
    <name type="common">Greater bamboo lemur</name>
    <name type="synonym">Hapalemur simus</name>
    <dbReference type="NCBI Taxonomy" id="1328070"/>
    <lineage>
        <taxon>Eukaryota</taxon>
        <taxon>Metazoa</taxon>
        <taxon>Chordata</taxon>
        <taxon>Craniata</taxon>
        <taxon>Vertebrata</taxon>
        <taxon>Euteleostomi</taxon>
        <taxon>Mammalia</taxon>
        <taxon>Eutheria</taxon>
        <taxon>Euarchontoglires</taxon>
        <taxon>Primates</taxon>
        <taxon>Strepsirrhini</taxon>
        <taxon>Lemuriformes</taxon>
        <taxon>Lemuridae</taxon>
        <taxon>Prolemur</taxon>
    </lineage>
</organism>
<dbReference type="PIRSF" id="PIRSF002549">
    <property type="entry name" value="Transferrin"/>
    <property type="match status" value="1"/>
</dbReference>
<feature type="binding site" evidence="19">
    <location>
        <position position="479"/>
    </location>
    <ligand>
        <name>hydrogencarbonate</name>
        <dbReference type="ChEBI" id="CHEBI:17544"/>
        <label>1</label>
    </ligand>
</feature>
<dbReference type="Proteomes" id="UP000694414">
    <property type="component" value="Unplaced"/>
</dbReference>
<keyword evidence="11" id="KW-0406">Ion transport</keyword>
<dbReference type="GO" id="GO:0030139">
    <property type="term" value="C:endocytic vesicle"/>
    <property type="evidence" value="ECO:0007669"/>
    <property type="project" value="Ensembl"/>
</dbReference>
<reference evidence="24" key="1">
    <citation type="submission" date="2025-08" db="UniProtKB">
        <authorList>
            <consortium name="Ensembl"/>
        </authorList>
    </citation>
    <scope>IDENTIFICATION</scope>
</reference>
<dbReference type="CDD" id="cd13617">
    <property type="entry name" value="PBP2_transferrin_C"/>
    <property type="match status" value="1"/>
</dbReference>
<dbReference type="GO" id="GO:0034986">
    <property type="term" value="F:iron chaperone activity"/>
    <property type="evidence" value="ECO:0007669"/>
    <property type="project" value="Ensembl"/>
</dbReference>
<evidence type="ECO:0000256" key="14">
    <source>
        <dbReference type="ARBA" id="ARBA00025170"/>
    </source>
</evidence>
<keyword evidence="6" id="KW-0964">Secreted</keyword>
<dbReference type="GO" id="GO:0030316">
    <property type="term" value="P:osteoclast differentiation"/>
    <property type="evidence" value="ECO:0007669"/>
    <property type="project" value="Ensembl"/>
</dbReference>
<feature type="domain" description="Transferrin-like" evidence="23">
    <location>
        <begin position="361"/>
        <end position="683"/>
    </location>
</feature>
<comment type="function">
    <text evidence="14">Transferrins are iron binding transport proteins which can bind two Fe(3+) ions in association with the binding of an anion, usually bicarbonate. It is responsible for the transport of iron from sites of absorption and heme degradation to those of storage and utilization. Serum transferrin may also have a further role in stimulating cell proliferation.</text>
</comment>
<dbReference type="GO" id="GO:0019731">
    <property type="term" value="P:antibacterial humoral response"/>
    <property type="evidence" value="ECO:0007669"/>
    <property type="project" value="TreeGrafter"/>
</dbReference>
<feature type="disulfide bond" evidence="21">
    <location>
        <begin position="190"/>
        <end position="196"/>
    </location>
</feature>
<feature type="domain" description="Transferrin-like" evidence="23">
    <location>
        <begin position="25"/>
        <end position="347"/>
    </location>
</feature>
<dbReference type="GO" id="GO:0005905">
    <property type="term" value="C:clathrin-coated pit"/>
    <property type="evidence" value="ECO:0007669"/>
    <property type="project" value="Ensembl"/>
</dbReference>
<dbReference type="GO" id="GO:0019899">
    <property type="term" value="F:enzyme binding"/>
    <property type="evidence" value="ECO:0007669"/>
    <property type="project" value="Ensembl"/>
</dbReference>
<dbReference type="AlphaFoldDB" id="A0A8C9B7U2"/>
<dbReference type="CDD" id="cd13618">
    <property type="entry name" value="PBP2_transferrin_N"/>
    <property type="match status" value="1"/>
</dbReference>
<reference evidence="24" key="2">
    <citation type="submission" date="2025-09" db="UniProtKB">
        <authorList>
            <consortium name="Ensembl"/>
        </authorList>
    </citation>
    <scope>IDENTIFICATION</scope>
</reference>
<dbReference type="GO" id="GO:0044325">
    <property type="term" value="F:transmembrane transporter binding"/>
    <property type="evidence" value="ECO:0007669"/>
    <property type="project" value="Ensembl"/>
</dbReference>
<keyword evidence="3" id="KW-0813">Transport</keyword>
<dbReference type="GeneTree" id="ENSGT00940000154388"/>
<dbReference type="GO" id="GO:0009986">
    <property type="term" value="C:cell surface"/>
    <property type="evidence" value="ECO:0007669"/>
    <property type="project" value="Ensembl"/>
</dbReference>
<dbReference type="PROSITE" id="PS00206">
    <property type="entry name" value="TRANSFERRIN_LIKE_2"/>
    <property type="match status" value="2"/>
</dbReference>
<feature type="binding site" evidence="19">
    <location>
        <position position="473"/>
    </location>
    <ligand>
        <name>hydrogencarbonate</name>
        <dbReference type="ChEBI" id="CHEBI:17544"/>
        <label>1</label>
    </ligand>
</feature>
<feature type="binding site" evidence="19">
    <location>
        <position position="143"/>
    </location>
    <ligand>
        <name>hydrogencarbonate</name>
        <dbReference type="ChEBI" id="CHEBI:17544"/>
        <label>1</label>
    </ligand>
</feature>
<dbReference type="GO" id="GO:0032436">
    <property type="term" value="P:positive regulation of proteasomal ubiquitin-dependent protein catabolic process"/>
    <property type="evidence" value="ECO:0007669"/>
    <property type="project" value="Ensembl"/>
</dbReference>
<dbReference type="GO" id="GO:0071281">
    <property type="term" value="P:cellular response to iron ion"/>
    <property type="evidence" value="ECO:0007669"/>
    <property type="project" value="Ensembl"/>
</dbReference>
<feature type="disulfide bond" evidence="21">
    <location>
        <begin position="471"/>
        <end position="544"/>
    </location>
</feature>
<feature type="binding site" evidence="20">
    <location>
        <position position="606"/>
    </location>
    <ligand>
        <name>Fe(3+)</name>
        <dbReference type="ChEBI" id="CHEBI:29034"/>
        <label>1</label>
    </ligand>
</feature>
<dbReference type="GO" id="GO:1990459">
    <property type="term" value="F:transferrin receptor binding"/>
    <property type="evidence" value="ECO:0007669"/>
    <property type="project" value="Ensembl"/>
</dbReference>
<dbReference type="FunFam" id="3.40.190.10:FF:000095">
    <property type="entry name" value="Lactotransferrin"/>
    <property type="match status" value="1"/>
</dbReference>
<feature type="disulfide bond" evidence="21">
    <location>
        <begin position="516"/>
        <end position="527"/>
    </location>
</feature>
<evidence type="ECO:0000256" key="4">
    <source>
        <dbReference type="ARBA" id="ARBA00022481"/>
    </source>
</evidence>
<keyword evidence="8 20" id="KW-0479">Metal-binding</keyword>
<feature type="binding site" evidence="20">
    <location>
        <position position="207"/>
    </location>
    <ligand>
        <name>Fe(3+)</name>
        <dbReference type="ChEBI" id="CHEBI:29034"/>
        <label>1</label>
    </ligand>
</feature>
<dbReference type="InterPro" id="IPR001156">
    <property type="entry name" value="Transferrin-like_dom"/>
</dbReference>
<comment type="similarity">
    <text evidence="18">Belongs to the transferrin family.</text>
</comment>
<accession>A0A8C9B7U2</accession>
<dbReference type="PROSITE" id="PS51408">
    <property type="entry name" value="TRANSFERRIN_LIKE_4"/>
    <property type="match status" value="2"/>
</dbReference>
<gene>
    <name evidence="24" type="primary">TF</name>
</gene>
<dbReference type="PANTHER" id="PTHR11485">
    <property type="entry name" value="TRANSFERRIN"/>
    <property type="match status" value="1"/>
</dbReference>
<dbReference type="GO" id="GO:0005769">
    <property type="term" value="C:early endosome"/>
    <property type="evidence" value="ECO:0007669"/>
    <property type="project" value="Ensembl"/>
</dbReference>
<feature type="disulfide bond" evidence="21">
    <location>
        <begin position="177"/>
        <end position="193"/>
    </location>
</feature>
<evidence type="ECO:0000256" key="19">
    <source>
        <dbReference type="PIRSR" id="PIRSR002549-2"/>
    </source>
</evidence>
<feature type="binding site" evidence="20">
    <location>
        <position position="538"/>
    </location>
    <ligand>
        <name>Fe(3+)</name>
        <dbReference type="ChEBI" id="CHEBI:29034"/>
        <label>2</label>
    </ligand>
</feature>
<keyword evidence="9" id="KW-0677">Repeat</keyword>
<evidence type="ECO:0000256" key="5">
    <source>
        <dbReference type="ARBA" id="ARBA00022496"/>
    </source>
</evidence>
<evidence type="ECO:0000256" key="10">
    <source>
        <dbReference type="ARBA" id="ARBA00023004"/>
    </source>
</evidence>
<evidence type="ECO:0000256" key="12">
    <source>
        <dbReference type="ARBA" id="ARBA00023157"/>
    </source>
</evidence>
<keyword evidence="13" id="KW-0325">Glycoprotein</keyword>
<protein>
    <recommendedName>
        <fullName evidence="2">Serotransferrin</fullName>
    </recommendedName>
    <alternativeName>
        <fullName evidence="15">Beta-1 metal-binding globulin</fullName>
    </alternativeName>
    <alternativeName>
        <fullName evidence="16">Siderophilin</fullName>
    </alternativeName>
</protein>
<dbReference type="GO" id="GO:0055037">
    <property type="term" value="C:recycling endosome"/>
    <property type="evidence" value="ECO:0007669"/>
    <property type="project" value="Ensembl"/>
</dbReference>
<evidence type="ECO:0000256" key="6">
    <source>
        <dbReference type="ARBA" id="ARBA00022525"/>
    </source>
</evidence>
<dbReference type="SMART" id="SM00094">
    <property type="entry name" value="TR_FER"/>
    <property type="match status" value="2"/>
</dbReference>
<proteinExistence type="inferred from homology"/>
<dbReference type="GO" id="GO:0008198">
    <property type="term" value="F:ferrous iron binding"/>
    <property type="evidence" value="ECO:0007669"/>
    <property type="project" value="Ensembl"/>
</dbReference>
<feature type="disulfide bond" evidence="21">
    <location>
        <begin position="38"/>
        <end position="58"/>
    </location>
</feature>
<dbReference type="InterPro" id="IPR018195">
    <property type="entry name" value="Transferrin_Fe_BS"/>
</dbReference>
<feature type="binding site" evidence="20">
    <location>
        <position position="114"/>
    </location>
    <ligand>
        <name>Fe(3+)</name>
        <dbReference type="ChEBI" id="CHEBI:29034"/>
        <label>1</label>
    </ligand>
</feature>
<dbReference type="GO" id="GO:0060586">
    <property type="term" value="P:multicellular organismal-level iron ion homeostasis"/>
    <property type="evidence" value="ECO:0007669"/>
    <property type="project" value="Ensembl"/>
</dbReference>
<feature type="binding site" evidence="20">
    <location>
        <position position="447"/>
    </location>
    <ligand>
        <name>Fe(3+)</name>
        <dbReference type="ChEBI" id="CHEBI:29034"/>
        <label>1</label>
    </ligand>
</feature>
<evidence type="ECO:0000259" key="23">
    <source>
        <dbReference type="PROSITE" id="PS51408"/>
    </source>
</evidence>
<feature type="disulfide bond" evidence="21">
    <location>
        <begin position="505"/>
        <end position="519"/>
    </location>
</feature>
<evidence type="ECO:0000256" key="17">
    <source>
        <dbReference type="ARBA" id="ARBA00046945"/>
    </source>
</evidence>
<feature type="disulfide bond" evidence="21">
    <location>
        <begin position="421"/>
        <end position="693"/>
    </location>
</feature>
<feature type="disulfide bond" evidence="21">
    <location>
        <begin position="246"/>
        <end position="260"/>
    </location>
</feature>
<feature type="disulfide bond" evidence="21">
    <location>
        <begin position="495"/>
        <end position="684"/>
    </location>
</feature>
<dbReference type="GO" id="GO:1990712">
    <property type="term" value="C:HFE-transferrin receptor complex"/>
    <property type="evidence" value="ECO:0007669"/>
    <property type="project" value="Ensembl"/>
</dbReference>
<keyword evidence="10 20" id="KW-0408">Iron</keyword>
<dbReference type="GO" id="GO:0009925">
    <property type="term" value="C:basal plasma membrane"/>
    <property type="evidence" value="ECO:0007669"/>
    <property type="project" value="Ensembl"/>
</dbReference>
<dbReference type="PRINTS" id="PR00422">
    <property type="entry name" value="TRANSFERRIN"/>
</dbReference>
<keyword evidence="25" id="KW-1185">Reference proteome</keyword>
<evidence type="ECO:0000256" key="2">
    <source>
        <dbReference type="ARBA" id="ARBA00016768"/>
    </source>
</evidence>
<feature type="disulfide bond" evidence="21">
    <location>
        <begin position="374"/>
        <end position="387"/>
    </location>
</feature>
<evidence type="ECO:0000256" key="7">
    <source>
        <dbReference type="ARBA" id="ARBA00022553"/>
    </source>
</evidence>
<evidence type="ECO:0000256" key="22">
    <source>
        <dbReference type="SAM" id="SignalP"/>
    </source>
</evidence>
<evidence type="ECO:0000256" key="21">
    <source>
        <dbReference type="PIRSR" id="PIRSR002549-4"/>
    </source>
</evidence>
<keyword evidence="22" id="KW-0732">Signal</keyword>
<dbReference type="GO" id="GO:0005615">
    <property type="term" value="C:extracellular space"/>
    <property type="evidence" value="ECO:0007669"/>
    <property type="project" value="Ensembl"/>
</dbReference>
<dbReference type="GO" id="GO:0006879">
    <property type="term" value="P:intracellular iron ion homeostasis"/>
    <property type="evidence" value="ECO:0007669"/>
    <property type="project" value="Ensembl"/>
</dbReference>
<dbReference type="Ensembl" id="ENSPSMT00000043547.1">
    <property type="protein sequence ID" value="ENSPSMP00000037825.1"/>
    <property type="gene ID" value="ENSPSMG00000025953.1"/>
</dbReference>
<evidence type="ECO:0000256" key="8">
    <source>
        <dbReference type="ARBA" id="ARBA00022723"/>
    </source>
</evidence>
<dbReference type="PIRSF" id="PIRSF500682">
    <property type="entry name" value="Serotransferrin"/>
    <property type="match status" value="1"/>
</dbReference>
<evidence type="ECO:0000256" key="1">
    <source>
        <dbReference type="ARBA" id="ARBA00004613"/>
    </source>
</evidence>
<feature type="disulfide bond" evidence="21">
    <location>
        <begin position="440"/>
        <end position="656"/>
    </location>
</feature>
<feature type="disulfide bond" evidence="21">
    <location>
        <begin position="364"/>
        <end position="396"/>
    </location>
</feature>
<dbReference type="GO" id="GO:0007166">
    <property type="term" value="P:cell surface receptor signaling pathway"/>
    <property type="evidence" value="ECO:0007669"/>
    <property type="project" value="Ensembl"/>
</dbReference>
<evidence type="ECO:0000256" key="16">
    <source>
        <dbReference type="ARBA" id="ARBA00032359"/>
    </source>
</evidence>
<keyword evidence="7" id="KW-0597">Phosphoprotein</keyword>
<feature type="signal peptide" evidence="22">
    <location>
        <begin position="1"/>
        <end position="19"/>
    </location>
</feature>
<feature type="binding site" evidence="19">
    <location>
        <position position="146"/>
    </location>
    <ligand>
        <name>hydrogencarbonate</name>
        <dbReference type="ChEBI" id="CHEBI:17544"/>
        <label>1</label>
    </ligand>
</feature>
<evidence type="ECO:0000256" key="15">
    <source>
        <dbReference type="ARBA" id="ARBA00031058"/>
    </source>
</evidence>
<keyword evidence="12 21" id="KW-1015">Disulfide bond</keyword>
<evidence type="ECO:0000256" key="3">
    <source>
        <dbReference type="ARBA" id="ARBA00022448"/>
    </source>
</evidence>
<keyword evidence="5" id="KW-0410">Iron transport</keyword>
<keyword evidence="4" id="KW-0488">Methylation</keyword>
<evidence type="ECO:0000313" key="24">
    <source>
        <dbReference type="Ensembl" id="ENSPSMP00000037825.1"/>
    </source>
</evidence>
<dbReference type="PROSITE" id="PS00205">
    <property type="entry name" value="TRANSFERRIN_LIKE_1"/>
    <property type="match status" value="2"/>
</dbReference>
<dbReference type="GO" id="GO:0006826">
    <property type="term" value="P:iron ion transport"/>
    <property type="evidence" value="ECO:0007669"/>
    <property type="project" value="UniProtKB-KW"/>
</dbReference>
<feature type="binding site" evidence="20">
    <location>
        <position position="82"/>
    </location>
    <ligand>
        <name>Fe(3+)</name>
        <dbReference type="ChEBI" id="CHEBI:29034"/>
        <label>1</label>
    </ligand>
</feature>
<feature type="disulfide bond" evidence="21">
    <location>
        <begin position="634"/>
        <end position="639"/>
    </location>
</feature>
<comment type="subcellular location">
    <subcellularLocation>
        <location evidence="1">Secreted</location>
    </subcellularLocation>
</comment>
<dbReference type="FunFam" id="3.40.190.10:FF:000105">
    <property type="entry name" value="Serotransferrin"/>
    <property type="match status" value="1"/>
</dbReference>
<feature type="binding site" evidence="20">
    <location>
        <position position="411"/>
    </location>
    <ligand>
        <name>Fe(3+)</name>
        <dbReference type="ChEBI" id="CHEBI:29034"/>
        <label>1</label>
    </ligand>
</feature>
<evidence type="ECO:0000256" key="11">
    <source>
        <dbReference type="ARBA" id="ARBA00023065"/>
    </source>
</evidence>
<dbReference type="PANTHER" id="PTHR11485:SF31">
    <property type="entry name" value="SEROTRANSFERRIN"/>
    <property type="match status" value="1"/>
</dbReference>
<evidence type="ECO:0000313" key="25">
    <source>
        <dbReference type="Proteomes" id="UP000694414"/>
    </source>
</evidence>
<feature type="disulfide bond" evidence="21">
    <location>
        <begin position="28"/>
        <end position="67"/>
    </location>
</feature>
<feature type="binding site" evidence="19">
    <location>
        <position position="480"/>
    </location>
    <ligand>
        <name>hydrogencarbonate</name>
        <dbReference type="ChEBI" id="CHEBI:17544"/>
        <label>2</label>
    </ligand>
</feature>
<feature type="binding site" evidence="19">
    <location>
        <position position="477"/>
    </location>
    <ligand>
        <name>hydrogencarbonate</name>
        <dbReference type="ChEBI" id="CHEBI:17544"/>
        <label>1</label>
    </ligand>
</feature>
<dbReference type="PROSITE" id="PS00207">
    <property type="entry name" value="TRANSFERRIN_LIKE_3"/>
    <property type="match status" value="2"/>
</dbReference>
<feature type="disulfide bond" evidence="21">
    <location>
        <begin position="584"/>
        <end position="598"/>
    </location>
</feature>
<feature type="disulfide bond" evidence="21">
    <location>
        <begin position="137"/>
        <end position="213"/>
    </location>
</feature>
<evidence type="ECO:0000256" key="18">
    <source>
        <dbReference type="PIRNR" id="PIRNR002549"/>
    </source>
</evidence>
<feature type="chain" id="PRO_5034736389" description="Serotransferrin" evidence="22">
    <location>
        <begin position="20"/>
        <end position="698"/>
    </location>
</feature>
<evidence type="ECO:0000256" key="9">
    <source>
        <dbReference type="ARBA" id="ARBA00022737"/>
    </source>
</evidence>
<dbReference type="SUPFAM" id="SSF53850">
    <property type="entry name" value="Periplasmic binding protein-like II"/>
    <property type="match status" value="2"/>
</dbReference>
<feature type="binding site" evidence="20">
    <location>
        <position position="268"/>
    </location>
    <ligand>
        <name>Fe(3+)</name>
        <dbReference type="ChEBI" id="CHEBI:29034"/>
        <label>1</label>
    </ligand>
</feature>
<sequence length="698" mass="77282">MRLAAGALLACAVLGLCLAVPEKTVRWCAVSDHEASKCYSFRDSMKKVPAADGLRLVCVKKASHLDCIKSIAANEADAITLDAGWMYEAGLTPNNLKPVVAEFYGSKDDPQTYYYAVAVVKKDSGFMLNELRGKKSCHTGLGRSAGWNIPIGLLYCDLPEPRVPLERAVANFFSGSCVPCADGESFPQLCQLCPGCGCSSLEPYYSYSGAFKCLKDGAGEVAFVKHATIFENLANKADRDQYELLCLDNTRKPVDEYKDCHLARVPSHTVVARSVDGKEDLIWELLNQAQEHFGKDKSTEFQLFSSPHGKDLLFKDSAHGFLKVPSRMDSRLYLGYEYVTAIRNLREGTCPETSKNECKTVKWCALSHHERLKCDEWSVKSDGEIECESAETTEDCIAKIMNGEADAMSLDGGYVYIAGKCGLVPVLAENYGKWRGAPLCVFFPLGYLAVAVVKKSNPGITWNTLKGKKSCHTGVDRTAGWNIPMGLLYNELHHCRFDEFFSEGCAPGSLKNSSLCKLCMGPDPNTCKANSKERYYGYTGAFRCLVEKGDVAFVRYETILQNTEGNNTDAWAKDLKKDDFELLCPDGSRKPVDDVGSCHLARGPNHAVVSRKEKAHCVHEVLKHQQIKFGGTPCTNDFCLFRSETKDLLFKDNTVCLAKLPDKTTYEQYLGEEYVTSVGNLRKCSTSRLLQACTFHRV</sequence>
<dbReference type="InterPro" id="IPR016357">
    <property type="entry name" value="Transferrin"/>
</dbReference>
<feature type="binding site" evidence="19">
    <location>
        <position position="139"/>
    </location>
    <ligand>
        <name>hydrogencarbonate</name>
        <dbReference type="ChEBI" id="CHEBI:17544"/>
        <label>1</label>
    </ligand>
</feature>
<evidence type="ECO:0000256" key="20">
    <source>
        <dbReference type="PIRSR" id="PIRSR002549-3"/>
    </source>
</evidence>
<dbReference type="Pfam" id="PF00405">
    <property type="entry name" value="Transferrin"/>
    <property type="match status" value="2"/>
</dbReference>
<dbReference type="GO" id="GO:0016324">
    <property type="term" value="C:apical plasma membrane"/>
    <property type="evidence" value="ECO:0007669"/>
    <property type="project" value="Ensembl"/>
</dbReference>
<feature type="binding site" evidence="19">
    <location>
        <position position="145"/>
    </location>
    <ligand>
        <name>hydrogencarbonate</name>
        <dbReference type="ChEBI" id="CHEBI:17544"/>
        <label>1</label>
    </ligand>
</feature>
<dbReference type="InterPro" id="IPR030685">
    <property type="entry name" value="Serotransferrin_mammal"/>
</dbReference>
<dbReference type="Gene3D" id="3.40.190.10">
    <property type="entry name" value="Periplasmic binding protein-like II"/>
    <property type="match status" value="4"/>
</dbReference>
<dbReference type="GO" id="GO:0048260">
    <property type="term" value="P:positive regulation of receptor-mediated endocytosis"/>
    <property type="evidence" value="ECO:0007669"/>
    <property type="project" value="Ensembl"/>
</dbReference>
<dbReference type="GO" id="GO:0008199">
    <property type="term" value="F:ferric iron binding"/>
    <property type="evidence" value="ECO:0007669"/>
    <property type="project" value="InterPro"/>
</dbReference>